<dbReference type="EMBL" id="BARS01021565">
    <property type="protein sequence ID" value="GAG05083.1"/>
    <property type="molecule type" value="Genomic_DNA"/>
</dbReference>
<protein>
    <submittedName>
        <fullName evidence="2">Uncharacterized protein</fullName>
    </submittedName>
</protein>
<evidence type="ECO:0000313" key="2">
    <source>
        <dbReference type="EMBL" id="GAG05083.1"/>
    </source>
</evidence>
<organism evidence="2">
    <name type="scientific">marine sediment metagenome</name>
    <dbReference type="NCBI Taxonomy" id="412755"/>
    <lineage>
        <taxon>unclassified sequences</taxon>
        <taxon>metagenomes</taxon>
        <taxon>ecological metagenomes</taxon>
    </lineage>
</organism>
<feature type="region of interest" description="Disordered" evidence="1">
    <location>
        <begin position="234"/>
        <end position="265"/>
    </location>
</feature>
<reference evidence="2" key="1">
    <citation type="journal article" date="2014" name="Front. Microbiol.">
        <title>High frequency of phylogenetically diverse reductive dehalogenase-homologous genes in deep subseafloor sedimentary metagenomes.</title>
        <authorList>
            <person name="Kawai M."/>
            <person name="Futagami T."/>
            <person name="Toyoda A."/>
            <person name="Takaki Y."/>
            <person name="Nishi S."/>
            <person name="Hori S."/>
            <person name="Arai W."/>
            <person name="Tsubouchi T."/>
            <person name="Morono Y."/>
            <person name="Uchiyama I."/>
            <person name="Ito T."/>
            <person name="Fujiyama A."/>
            <person name="Inagaki F."/>
            <person name="Takami H."/>
        </authorList>
    </citation>
    <scope>NUCLEOTIDE SEQUENCE</scope>
    <source>
        <strain evidence="2">Expedition CK06-06</strain>
    </source>
</reference>
<feature type="non-terminal residue" evidence="2">
    <location>
        <position position="1"/>
    </location>
</feature>
<dbReference type="AlphaFoldDB" id="X0UXQ6"/>
<feature type="compositionally biased region" description="Basic and acidic residues" evidence="1">
    <location>
        <begin position="255"/>
        <end position="265"/>
    </location>
</feature>
<gene>
    <name evidence="2" type="ORF">S01H1_34620</name>
</gene>
<evidence type="ECO:0000256" key="1">
    <source>
        <dbReference type="SAM" id="MobiDB-lite"/>
    </source>
</evidence>
<proteinExistence type="predicted"/>
<comment type="caution">
    <text evidence="2">The sequence shown here is derived from an EMBL/GenBank/DDBJ whole genome shotgun (WGS) entry which is preliminary data.</text>
</comment>
<sequence length="265" mass="28658">RSGGDDILGNDNDVVVEYGWIGIGENDNEVIVRFFEPLPDDLYQITIVGTGTEALANLNGVPFHSGENEVIVFGLDLGAQVIAVVPQPVGRDVDGHLVQQRDVIEVYFNPDELDAAAAENTDYYQLIATENTANPDDDTVFNPSNVVYDPVANKALLTFAADLAVLDPLGGDALRLRIGNEYREIPTSSITPQDDAGSSFATANQDVGALGSATEARSVVITETIQALPYDLEWPGATDEPGHRDLPEQPDIFDEDHYITDDNQD</sequence>
<name>X0UXQ6_9ZZZZ</name>
<accession>X0UXQ6</accession>